<feature type="compositionally biased region" description="Gly residues" evidence="1">
    <location>
        <begin position="66"/>
        <end position="79"/>
    </location>
</feature>
<proteinExistence type="predicted"/>
<evidence type="ECO:0000313" key="3">
    <source>
        <dbReference type="Proteomes" id="UP000652761"/>
    </source>
</evidence>
<organism evidence="2 3">
    <name type="scientific">Colocasia esculenta</name>
    <name type="common">Wild taro</name>
    <name type="synonym">Arum esculentum</name>
    <dbReference type="NCBI Taxonomy" id="4460"/>
    <lineage>
        <taxon>Eukaryota</taxon>
        <taxon>Viridiplantae</taxon>
        <taxon>Streptophyta</taxon>
        <taxon>Embryophyta</taxon>
        <taxon>Tracheophyta</taxon>
        <taxon>Spermatophyta</taxon>
        <taxon>Magnoliopsida</taxon>
        <taxon>Liliopsida</taxon>
        <taxon>Araceae</taxon>
        <taxon>Aroideae</taxon>
        <taxon>Colocasieae</taxon>
        <taxon>Colocasia</taxon>
    </lineage>
</organism>
<protein>
    <submittedName>
        <fullName evidence="2">Uncharacterized protein</fullName>
    </submittedName>
</protein>
<gene>
    <name evidence="2" type="ORF">Taro_048069</name>
</gene>
<evidence type="ECO:0000313" key="2">
    <source>
        <dbReference type="EMBL" id="MQM15134.1"/>
    </source>
</evidence>
<feature type="region of interest" description="Disordered" evidence="1">
    <location>
        <begin position="1"/>
        <end position="92"/>
    </location>
</feature>
<evidence type="ECO:0000256" key="1">
    <source>
        <dbReference type="SAM" id="MobiDB-lite"/>
    </source>
</evidence>
<dbReference type="EMBL" id="NMUH01006378">
    <property type="protein sequence ID" value="MQM15134.1"/>
    <property type="molecule type" value="Genomic_DNA"/>
</dbReference>
<accession>A0A843X7M8</accession>
<comment type="caution">
    <text evidence="2">The sequence shown here is derived from an EMBL/GenBank/DDBJ whole genome shotgun (WGS) entry which is preliminary data.</text>
</comment>
<name>A0A843X7M8_COLES</name>
<sequence length="139" mass="15291">MRTEFDPNASEGFGFRAPPGSDTWRIMKRINQTRPRTPGRSPKTAAFFRPHRSFARFPSEEEEDGGGLAGDPGACGGGPEAPPSSEKPERWWGDKMQGCSLQALVLSRRKTPFLCVFDPFPCPRGVPARTSVSCECCRS</sequence>
<keyword evidence="3" id="KW-1185">Reference proteome</keyword>
<dbReference type="AlphaFoldDB" id="A0A843X7M8"/>
<dbReference type="Proteomes" id="UP000652761">
    <property type="component" value="Unassembled WGS sequence"/>
</dbReference>
<reference evidence="2" key="1">
    <citation type="submission" date="2017-07" db="EMBL/GenBank/DDBJ databases">
        <title>Taro Niue Genome Assembly and Annotation.</title>
        <authorList>
            <person name="Atibalentja N."/>
            <person name="Keating K."/>
            <person name="Fields C.J."/>
        </authorList>
    </citation>
    <scope>NUCLEOTIDE SEQUENCE</scope>
    <source>
        <strain evidence="2">Niue_2</strain>
        <tissue evidence="2">Leaf</tissue>
    </source>
</reference>